<dbReference type="EMBL" id="CP042425">
    <property type="protein sequence ID" value="QEL20528.1"/>
    <property type="molecule type" value="Genomic_DNA"/>
</dbReference>
<accession>A0A5C1AUR3</accession>
<dbReference type="AlphaFoldDB" id="A0A5C1AUR3"/>
<dbReference type="Proteomes" id="UP000324974">
    <property type="component" value="Chromosome"/>
</dbReference>
<dbReference type="InterPro" id="IPR014338">
    <property type="entry name" value="CHP02996_rpt-companion-dom"/>
</dbReference>
<protein>
    <submittedName>
        <fullName evidence="1">TIGR02996 domain-containing protein</fullName>
    </submittedName>
</protein>
<name>A0A5C1AUR3_9BACT</name>
<sequence length="226" mass="24857">MSDGHALLAAVLASPGDDLPRLVYGDWLEENGEPEWAAVIRVMCAQPHEFDADVQVERMGAGRPVPAVTTTLAWLESHAPHHLSMLLGGRKCGRVSNERPWVTGCPSLGLRVEWRRGFIALVQGSIEVVQTHLPRIVARHPVERADATNKEPFRAEWLGNDSLYSWRGITGDDAGPHDLPPRLFDLLPGHRYCGPGWDHFRNYPTPESSLTALSAALLIEALAALT</sequence>
<evidence type="ECO:0000313" key="1">
    <source>
        <dbReference type="EMBL" id="QEL20528.1"/>
    </source>
</evidence>
<proteinExistence type="predicted"/>
<keyword evidence="2" id="KW-1185">Reference proteome</keyword>
<evidence type="ECO:0000313" key="2">
    <source>
        <dbReference type="Proteomes" id="UP000324974"/>
    </source>
</evidence>
<reference evidence="2" key="1">
    <citation type="submission" date="2019-08" db="EMBL/GenBank/DDBJ databases">
        <title>Limnoglobus roseus gen. nov., sp. nov., a novel freshwater planctomycete with a giant genome from the family Gemmataceae.</title>
        <authorList>
            <person name="Kulichevskaya I.S."/>
            <person name="Naumoff D.G."/>
            <person name="Miroshnikov K."/>
            <person name="Ivanova A."/>
            <person name="Philippov D.A."/>
            <person name="Hakobyan A."/>
            <person name="Rijpstra I.C."/>
            <person name="Sinninghe Damste J.S."/>
            <person name="Liesack W."/>
            <person name="Dedysh S.N."/>
        </authorList>
    </citation>
    <scope>NUCLEOTIDE SEQUENCE [LARGE SCALE GENOMIC DNA]</scope>
    <source>
        <strain evidence="2">PX52</strain>
    </source>
</reference>
<dbReference type="OrthoDB" id="300294at2"/>
<dbReference type="NCBIfam" id="TIGR02996">
    <property type="entry name" value="rpt_mate_G_obs"/>
    <property type="match status" value="1"/>
</dbReference>
<organism evidence="1 2">
    <name type="scientific">Limnoglobus roseus</name>
    <dbReference type="NCBI Taxonomy" id="2598579"/>
    <lineage>
        <taxon>Bacteria</taxon>
        <taxon>Pseudomonadati</taxon>
        <taxon>Planctomycetota</taxon>
        <taxon>Planctomycetia</taxon>
        <taxon>Gemmatales</taxon>
        <taxon>Gemmataceae</taxon>
        <taxon>Limnoglobus</taxon>
    </lineage>
</organism>
<dbReference type="KEGG" id="lrs:PX52LOC_07633"/>
<gene>
    <name evidence="1" type="ORF">PX52LOC_07633</name>
</gene>
<dbReference type="RefSeq" id="WP_149114817.1">
    <property type="nucleotide sequence ID" value="NZ_CP042425.1"/>
</dbReference>